<evidence type="ECO:0000256" key="1">
    <source>
        <dbReference type="SAM" id="Phobius"/>
    </source>
</evidence>
<keyword evidence="1" id="KW-1133">Transmembrane helix</keyword>
<keyword evidence="1" id="KW-0472">Membrane</keyword>
<accession>A0ABN9YFJ7</accession>
<sequence>MCWIVIARGTGPAIAINGLAAVDIPVLDFRVGRSAKYLGISLGSNGPDESWRGPCLRLLERVAHVRSLKISMAQNIRAYKLLAQPVPSHASQVYFINDRVAIAEHAALQKLTAAPRHSIATALLMNLDQLGIDAVPRDIASENEVALYRAAVRSSVFSHISVRFHRVERCDTDVLLVARMSQWRLKSIAFTWLENYRRLTAIAPRLADEDVTGVQKKMFKILRGLLSAFLVHYLLFAAYALRTQDWAFMLLATDGVWEFVTPAEAVAMIGRFPPSEAQQAVESLTQEAWNRWIKEEETVVDDITLICIWFSDRPFP</sequence>
<feature type="transmembrane region" description="Helical" evidence="1">
    <location>
        <begin position="221"/>
        <end position="241"/>
    </location>
</feature>
<organism evidence="3 4">
    <name type="scientific">Prorocentrum cordatum</name>
    <dbReference type="NCBI Taxonomy" id="2364126"/>
    <lineage>
        <taxon>Eukaryota</taxon>
        <taxon>Sar</taxon>
        <taxon>Alveolata</taxon>
        <taxon>Dinophyceae</taxon>
        <taxon>Prorocentrales</taxon>
        <taxon>Prorocentraceae</taxon>
        <taxon>Prorocentrum</taxon>
    </lineage>
</organism>
<dbReference type="InterPro" id="IPR036457">
    <property type="entry name" value="PPM-type-like_dom_sf"/>
</dbReference>
<dbReference type="Pfam" id="PF00481">
    <property type="entry name" value="PP2C"/>
    <property type="match status" value="1"/>
</dbReference>
<dbReference type="Proteomes" id="UP001189429">
    <property type="component" value="Unassembled WGS sequence"/>
</dbReference>
<evidence type="ECO:0000313" key="3">
    <source>
        <dbReference type="EMBL" id="CAK0911613.1"/>
    </source>
</evidence>
<protein>
    <recommendedName>
        <fullName evidence="2">PPM-type phosphatase domain-containing protein</fullName>
    </recommendedName>
</protein>
<dbReference type="EMBL" id="CAUYUJ010022614">
    <property type="protein sequence ID" value="CAK0911613.1"/>
    <property type="molecule type" value="Genomic_DNA"/>
</dbReference>
<evidence type="ECO:0000313" key="4">
    <source>
        <dbReference type="Proteomes" id="UP001189429"/>
    </source>
</evidence>
<dbReference type="InterPro" id="IPR001932">
    <property type="entry name" value="PPM-type_phosphatase-like_dom"/>
</dbReference>
<proteinExistence type="predicted"/>
<comment type="caution">
    <text evidence="3">The sequence shown here is derived from an EMBL/GenBank/DDBJ whole genome shotgun (WGS) entry which is preliminary data.</text>
</comment>
<keyword evidence="1" id="KW-0812">Transmembrane</keyword>
<keyword evidence="4" id="KW-1185">Reference proteome</keyword>
<dbReference type="Gene3D" id="3.60.40.10">
    <property type="entry name" value="PPM-type phosphatase domain"/>
    <property type="match status" value="1"/>
</dbReference>
<feature type="domain" description="PPM-type phosphatase" evidence="2">
    <location>
        <begin position="243"/>
        <end position="289"/>
    </location>
</feature>
<name>A0ABN9YFJ7_9DINO</name>
<evidence type="ECO:0000259" key="2">
    <source>
        <dbReference type="Pfam" id="PF00481"/>
    </source>
</evidence>
<gene>
    <name evidence="3" type="ORF">PCOR1329_LOCUS85450</name>
</gene>
<reference evidence="3" key="1">
    <citation type="submission" date="2023-10" db="EMBL/GenBank/DDBJ databases">
        <authorList>
            <person name="Chen Y."/>
            <person name="Shah S."/>
            <person name="Dougan E. K."/>
            <person name="Thang M."/>
            <person name="Chan C."/>
        </authorList>
    </citation>
    <scope>NUCLEOTIDE SEQUENCE [LARGE SCALE GENOMIC DNA]</scope>
</reference>
<dbReference type="SUPFAM" id="SSF81606">
    <property type="entry name" value="PP2C-like"/>
    <property type="match status" value="1"/>
</dbReference>